<dbReference type="AlphaFoldDB" id="A0A3S0XUD6"/>
<dbReference type="Proteomes" id="UP000268857">
    <property type="component" value="Unassembled WGS sequence"/>
</dbReference>
<proteinExistence type="predicted"/>
<dbReference type="STRING" id="211165.GCA_000317285_01732"/>
<name>A0A3S0XUD6_CHLFR</name>
<dbReference type="EMBL" id="RSCJ01000018">
    <property type="protein sequence ID" value="RUR77046.1"/>
    <property type="molecule type" value="Genomic_DNA"/>
</dbReference>
<comment type="caution">
    <text evidence="1">The sequence shown here is derived from an EMBL/GenBank/DDBJ whole genome shotgun (WGS) entry which is preliminary data.</text>
</comment>
<sequence>MNELRKLLESEGIAIANLEELVTQMGFDPNNLSEGTALAIAESIIQKEKSKSSKITKTKGKKLAKTTASQTGSLEPAIEQLRVKSGGEINEMILAAATIKNQVSSAAAEQVLNEFYSIPTEVVRKVGEGLVGYQGEPDFFRQTITGIGTAAFSDLLNNATE</sequence>
<organism evidence="1 2">
    <name type="scientific">Chlorogloeopsis fritschii PCC 6912</name>
    <dbReference type="NCBI Taxonomy" id="211165"/>
    <lineage>
        <taxon>Bacteria</taxon>
        <taxon>Bacillati</taxon>
        <taxon>Cyanobacteriota</taxon>
        <taxon>Cyanophyceae</taxon>
        <taxon>Nostocales</taxon>
        <taxon>Chlorogloeopsidaceae</taxon>
        <taxon>Chlorogloeopsis</taxon>
    </lineage>
</organism>
<accession>A0A3S0XUD6</accession>
<evidence type="ECO:0000313" key="2">
    <source>
        <dbReference type="Proteomes" id="UP000268857"/>
    </source>
</evidence>
<protein>
    <submittedName>
        <fullName evidence="1">Uncharacterized protein</fullName>
    </submittedName>
</protein>
<dbReference type="RefSeq" id="WP_016879384.1">
    <property type="nucleotide sequence ID" value="NZ_AJLN01000058.1"/>
</dbReference>
<evidence type="ECO:0000313" key="1">
    <source>
        <dbReference type="EMBL" id="RUR77046.1"/>
    </source>
</evidence>
<gene>
    <name evidence="1" type="ORF">PCC6912_40050</name>
</gene>
<reference evidence="1 2" key="1">
    <citation type="journal article" date="2019" name="Genome Biol. Evol.">
        <title>Day and night: Metabolic profiles and evolutionary relationships of six axenic non-marine cyanobacteria.</title>
        <authorList>
            <person name="Will S.E."/>
            <person name="Henke P."/>
            <person name="Boedeker C."/>
            <person name="Huang S."/>
            <person name="Brinkmann H."/>
            <person name="Rohde M."/>
            <person name="Jarek M."/>
            <person name="Friedl T."/>
            <person name="Seufert S."/>
            <person name="Schumacher M."/>
            <person name="Overmann J."/>
            <person name="Neumann-Schaal M."/>
            <person name="Petersen J."/>
        </authorList>
    </citation>
    <scope>NUCLEOTIDE SEQUENCE [LARGE SCALE GENOMIC DNA]</scope>
    <source>
        <strain evidence="1 2">PCC 6912</strain>
    </source>
</reference>
<keyword evidence="2" id="KW-1185">Reference proteome</keyword>